<dbReference type="RefSeq" id="WP_188818644.1">
    <property type="nucleotide sequence ID" value="NZ_BMLK01000004.1"/>
</dbReference>
<dbReference type="Gene3D" id="3.40.47.10">
    <property type="match status" value="2"/>
</dbReference>
<dbReference type="InterPro" id="IPR016039">
    <property type="entry name" value="Thiolase-like"/>
</dbReference>
<evidence type="ECO:0000256" key="3">
    <source>
        <dbReference type="ARBA" id="ARBA00023315"/>
    </source>
</evidence>
<organism evidence="7 8">
    <name type="scientific">Novosphingobium indicum</name>
    <dbReference type="NCBI Taxonomy" id="462949"/>
    <lineage>
        <taxon>Bacteria</taxon>
        <taxon>Pseudomonadati</taxon>
        <taxon>Pseudomonadota</taxon>
        <taxon>Alphaproteobacteria</taxon>
        <taxon>Sphingomonadales</taxon>
        <taxon>Sphingomonadaceae</taxon>
        <taxon>Novosphingobium</taxon>
    </lineage>
</organism>
<comment type="caution">
    <text evidence="7">The sequence shown here is derived from an EMBL/GenBank/DDBJ whole genome shotgun (WGS) entry which is preliminary data.</text>
</comment>
<feature type="domain" description="Thiolase C-terminal" evidence="6">
    <location>
        <begin position="269"/>
        <end position="390"/>
    </location>
</feature>
<dbReference type="Pfam" id="PF00108">
    <property type="entry name" value="Thiolase_N"/>
    <property type="match status" value="1"/>
</dbReference>
<reference evidence="8" key="1">
    <citation type="journal article" date="2019" name="Int. J. Syst. Evol. Microbiol.">
        <title>The Global Catalogue of Microorganisms (GCM) 10K type strain sequencing project: providing services to taxonomists for standard genome sequencing and annotation.</title>
        <authorList>
            <consortium name="The Broad Institute Genomics Platform"/>
            <consortium name="The Broad Institute Genome Sequencing Center for Infectious Disease"/>
            <person name="Wu L."/>
            <person name="Ma J."/>
        </authorList>
    </citation>
    <scope>NUCLEOTIDE SEQUENCE [LARGE SCALE GENOMIC DNA]</scope>
    <source>
        <strain evidence="8">CGMCC 1.6784</strain>
    </source>
</reference>
<comment type="similarity">
    <text evidence="1 4">Belongs to the thiolase-like superfamily. Thiolase family.</text>
</comment>
<gene>
    <name evidence="7" type="ORF">GCM10011349_10500</name>
</gene>
<evidence type="ECO:0000256" key="2">
    <source>
        <dbReference type="ARBA" id="ARBA00022679"/>
    </source>
</evidence>
<dbReference type="InterPro" id="IPR020615">
    <property type="entry name" value="Thiolase_acyl_enz_int_AS"/>
</dbReference>
<dbReference type="CDD" id="cd00751">
    <property type="entry name" value="thiolase"/>
    <property type="match status" value="1"/>
</dbReference>
<dbReference type="PANTHER" id="PTHR18919:SF107">
    <property type="entry name" value="ACETYL-COA ACETYLTRANSFERASE, CYTOSOLIC"/>
    <property type="match status" value="1"/>
</dbReference>
<proteinExistence type="inferred from homology"/>
<evidence type="ECO:0000259" key="5">
    <source>
        <dbReference type="Pfam" id="PF00108"/>
    </source>
</evidence>
<evidence type="ECO:0000256" key="4">
    <source>
        <dbReference type="RuleBase" id="RU003557"/>
    </source>
</evidence>
<dbReference type="PIRSF" id="PIRSF000429">
    <property type="entry name" value="Ac-CoA_Ac_transf"/>
    <property type="match status" value="1"/>
</dbReference>
<feature type="domain" description="Thiolase N-terminal" evidence="5">
    <location>
        <begin position="4"/>
        <end position="260"/>
    </location>
</feature>
<dbReference type="PROSITE" id="PS00098">
    <property type="entry name" value="THIOLASE_1"/>
    <property type="match status" value="1"/>
</dbReference>
<keyword evidence="8" id="KW-1185">Reference proteome</keyword>
<sequence>MEDIYIVSGVRTAVGDFGGSLKSFAPSELGGMVATEALKRAGVEPEAVEHIVIGQVMPNSARDEMLSRVIGINAGVPLSTPALTLNRLCGSGVQAIVSSAQMMKLGEAKITLAGGAESMSNVPYHDHGTRWGKKMGPNVQEDALTLGLSDAIGGYHMGITAENVAERHQVTREDMDKLSVTSHQRASRAIAEGRFKEQILPVEVKSRKGVVVFDTDEHVKADTTMEVLGKMKPAFKKDGSVTAGNASGINDGAAAVVLATGSEVESRGLKPMAKIVAWGHAGVEPDYMGEGPIKAVPIALERAGLSLDQMDVIESNEAFAAQAAACAKVLGFDPEKVNPNGSGVSIGHPVGATGCMLTIKCMYELKRIGGKYGLITMCIGGGQGIAMIIENVE</sequence>
<dbReference type="PANTHER" id="PTHR18919">
    <property type="entry name" value="ACETYL-COA C-ACYLTRANSFERASE"/>
    <property type="match status" value="1"/>
</dbReference>
<evidence type="ECO:0000259" key="6">
    <source>
        <dbReference type="Pfam" id="PF02803"/>
    </source>
</evidence>
<dbReference type="InterPro" id="IPR020610">
    <property type="entry name" value="Thiolase_AS"/>
</dbReference>
<evidence type="ECO:0000313" key="8">
    <source>
        <dbReference type="Proteomes" id="UP000605099"/>
    </source>
</evidence>
<dbReference type="InterPro" id="IPR020616">
    <property type="entry name" value="Thiolase_N"/>
</dbReference>
<evidence type="ECO:0000313" key="7">
    <source>
        <dbReference type="EMBL" id="GGN44939.1"/>
    </source>
</evidence>
<dbReference type="Proteomes" id="UP000605099">
    <property type="component" value="Unassembled WGS sequence"/>
</dbReference>
<dbReference type="NCBIfam" id="NF006552">
    <property type="entry name" value="PRK09051.1"/>
    <property type="match status" value="1"/>
</dbReference>
<keyword evidence="3 4" id="KW-0012">Acyltransferase</keyword>
<keyword evidence="2 4" id="KW-0808">Transferase</keyword>
<evidence type="ECO:0000256" key="1">
    <source>
        <dbReference type="ARBA" id="ARBA00010982"/>
    </source>
</evidence>
<dbReference type="InterPro" id="IPR002155">
    <property type="entry name" value="Thiolase"/>
</dbReference>
<name>A0ABQ2JGI6_9SPHN</name>
<dbReference type="SUPFAM" id="SSF53901">
    <property type="entry name" value="Thiolase-like"/>
    <property type="match status" value="2"/>
</dbReference>
<dbReference type="EMBL" id="BMLK01000004">
    <property type="protein sequence ID" value="GGN44939.1"/>
    <property type="molecule type" value="Genomic_DNA"/>
</dbReference>
<dbReference type="InterPro" id="IPR020617">
    <property type="entry name" value="Thiolase_C"/>
</dbReference>
<dbReference type="NCBIfam" id="TIGR01930">
    <property type="entry name" value="AcCoA-C-Actrans"/>
    <property type="match status" value="1"/>
</dbReference>
<protein>
    <submittedName>
        <fullName evidence="7">Thiolase</fullName>
    </submittedName>
</protein>
<dbReference type="PROSITE" id="PS00099">
    <property type="entry name" value="THIOLASE_3"/>
    <property type="match status" value="1"/>
</dbReference>
<accession>A0ABQ2JGI6</accession>
<dbReference type="Pfam" id="PF02803">
    <property type="entry name" value="Thiolase_C"/>
    <property type="match status" value="1"/>
</dbReference>